<dbReference type="NCBIfam" id="TIGR00182">
    <property type="entry name" value="plsX"/>
    <property type="match status" value="1"/>
</dbReference>
<comment type="catalytic activity">
    <reaction evidence="1 10">
        <text>a fatty acyl-[ACP] + phosphate = an acyl phosphate + holo-[ACP]</text>
        <dbReference type="Rhea" id="RHEA:42292"/>
        <dbReference type="Rhea" id="RHEA-COMP:9685"/>
        <dbReference type="Rhea" id="RHEA-COMP:14125"/>
        <dbReference type="ChEBI" id="CHEBI:43474"/>
        <dbReference type="ChEBI" id="CHEBI:59918"/>
        <dbReference type="ChEBI" id="CHEBI:64479"/>
        <dbReference type="ChEBI" id="CHEBI:138651"/>
        <dbReference type="EC" id="2.3.1.274"/>
    </reaction>
</comment>
<reference evidence="11 12" key="1">
    <citation type="submission" date="2018-05" db="EMBL/GenBank/DDBJ databases">
        <title>Draft Genome Sequences for a Diverse set of 7 Haemophilus Species.</title>
        <authorList>
            <person name="Nichols M."/>
            <person name="Topaz N."/>
            <person name="Wang X."/>
            <person name="Wang X."/>
            <person name="Boxrud D."/>
        </authorList>
    </citation>
    <scope>NUCLEOTIDE SEQUENCE [LARGE SCALE GENOMIC DNA]</scope>
    <source>
        <strain evidence="11 12">C2002001239</strain>
    </source>
</reference>
<evidence type="ECO:0000256" key="7">
    <source>
        <dbReference type="ARBA" id="ARBA00023264"/>
    </source>
</evidence>
<dbReference type="EMBL" id="QEPN01000011">
    <property type="protein sequence ID" value="RDE69818.1"/>
    <property type="molecule type" value="Genomic_DNA"/>
</dbReference>
<comment type="subcellular location">
    <subcellularLocation>
        <location evidence="10">Cytoplasm</location>
    </subcellularLocation>
    <text evidence="10">Associated with the membrane possibly through PlsY.</text>
</comment>
<comment type="caution">
    <text evidence="11">The sequence shown here is derived from an EMBL/GenBank/DDBJ whole genome shotgun (WGS) entry which is preliminary data.</text>
</comment>
<comment type="subunit">
    <text evidence="9 10">Homodimer. Probably interacts with PlsY.</text>
</comment>
<evidence type="ECO:0000313" key="11">
    <source>
        <dbReference type="EMBL" id="RDE69818.1"/>
    </source>
</evidence>
<evidence type="ECO:0000256" key="3">
    <source>
        <dbReference type="ARBA" id="ARBA00022516"/>
    </source>
</evidence>
<dbReference type="GO" id="GO:0043811">
    <property type="term" value="F:phosphate:acyl-[acyl carrier protein] acyltransferase activity"/>
    <property type="evidence" value="ECO:0007669"/>
    <property type="project" value="UniProtKB-UniRule"/>
</dbReference>
<dbReference type="EC" id="2.3.1.274" evidence="8 10"/>
<dbReference type="Proteomes" id="UP000253872">
    <property type="component" value="Unassembled WGS sequence"/>
</dbReference>
<keyword evidence="5 10" id="KW-0443">Lipid metabolism</keyword>
<proteinExistence type="inferred from homology"/>
<keyword evidence="2 10" id="KW-0963">Cytoplasm</keyword>
<keyword evidence="6 10" id="KW-0594">Phospholipid biosynthesis</keyword>
<dbReference type="UniPathway" id="UPA00085"/>
<name>A0A369YEE0_9PAST</name>
<dbReference type="InterPro" id="IPR012281">
    <property type="entry name" value="Phospholipid_synth_PlsX-like"/>
</dbReference>
<keyword evidence="4 10" id="KW-0808">Transferase</keyword>
<organism evidence="11 12">
    <name type="scientific">Haemophilus sputorum</name>
    <dbReference type="NCBI Taxonomy" id="1078480"/>
    <lineage>
        <taxon>Bacteria</taxon>
        <taxon>Pseudomonadati</taxon>
        <taxon>Pseudomonadota</taxon>
        <taxon>Gammaproteobacteria</taxon>
        <taxon>Pasteurellales</taxon>
        <taxon>Pasteurellaceae</taxon>
        <taxon>Haemophilus</taxon>
    </lineage>
</organism>
<dbReference type="SUPFAM" id="SSF53659">
    <property type="entry name" value="Isocitrate/Isopropylmalate dehydrogenase-like"/>
    <property type="match status" value="1"/>
</dbReference>
<evidence type="ECO:0000256" key="4">
    <source>
        <dbReference type="ARBA" id="ARBA00022679"/>
    </source>
</evidence>
<evidence type="ECO:0000256" key="9">
    <source>
        <dbReference type="ARBA" id="ARBA00046608"/>
    </source>
</evidence>
<evidence type="ECO:0000313" key="12">
    <source>
        <dbReference type="Proteomes" id="UP000253872"/>
    </source>
</evidence>
<dbReference type="PIRSF" id="PIRSF002465">
    <property type="entry name" value="Phsphlp_syn_PlsX"/>
    <property type="match status" value="1"/>
</dbReference>
<dbReference type="PANTHER" id="PTHR30100:SF1">
    <property type="entry name" value="PHOSPHATE ACYLTRANSFERASE"/>
    <property type="match status" value="1"/>
</dbReference>
<comment type="pathway">
    <text evidence="10">Lipid metabolism; phospholipid metabolism.</text>
</comment>
<gene>
    <name evidence="10" type="primary">plsX</name>
    <name evidence="11" type="ORF">DPV93_10130</name>
</gene>
<protein>
    <recommendedName>
        <fullName evidence="8 10">Phosphate acyltransferase</fullName>
        <ecNumber evidence="8 10">2.3.1.274</ecNumber>
    </recommendedName>
    <alternativeName>
        <fullName evidence="10">Acyl-ACP phosphotransacylase</fullName>
    </alternativeName>
    <alternativeName>
        <fullName evidence="10">Acyl-[acyl-carrier-protein]--phosphate acyltransferase</fullName>
    </alternativeName>
    <alternativeName>
        <fullName evidence="10">Phosphate-acyl-ACP acyltransferase</fullName>
    </alternativeName>
</protein>
<dbReference type="Gene3D" id="3.40.718.10">
    <property type="entry name" value="Isopropylmalate Dehydrogenase"/>
    <property type="match status" value="1"/>
</dbReference>
<evidence type="ECO:0000256" key="6">
    <source>
        <dbReference type="ARBA" id="ARBA00023209"/>
    </source>
</evidence>
<accession>A0A369YEE0</accession>
<evidence type="ECO:0000256" key="10">
    <source>
        <dbReference type="HAMAP-Rule" id="MF_00019"/>
    </source>
</evidence>
<evidence type="ECO:0000256" key="5">
    <source>
        <dbReference type="ARBA" id="ARBA00023098"/>
    </source>
</evidence>
<keyword evidence="7 10" id="KW-1208">Phospholipid metabolism</keyword>
<dbReference type="GO" id="GO:0005737">
    <property type="term" value="C:cytoplasm"/>
    <property type="evidence" value="ECO:0007669"/>
    <property type="project" value="UniProtKB-SubCell"/>
</dbReference>
<comment type="function">
    <text evidence="10">Catalyzes the reversible formation of acyl-phosphate (acyl-PO(4)) from acyl-[acyl-carrier-protein] (acyl-ACP). This enzyme utilizes acyl-ACP as fatty acyl donor, but not acyl-CoA.</text>
</comment>
<dbReference type="GO" id="GO:0006633">
    <property type="term" value="P:fatty acid biosynthetic process"/>
    <property type="evidence" value="ECO:0007669"/>
    <property type="project" value="UniProtKB-UniRule"/>
</dbReference>
<dbReference type="STRING" id="1035839.GCA_000238795_01790"/>
<dbReference type="GO" id="GO:0008654">
    <property type="term" value="P:phospholipid biosynthetic process"/>
    <property type="evidence" value="ECO:0007669"/>
    <property type="project" value="UniProtKB-KW"/>
</dbReference>
<evidence type="ECO:0000256" key="8">
    <source>
        <dbReference type="ARBA" id="ARBA00024069"/>
    </source>
</evidence>
<evidence type="ECO:0000256" key="1">
    <source>
        <dbReference type="ARBA" id="ARBA00001232"/>
    </source>
</evidence>
<sequence length="343" mass="37977">MKQLTLALDVMGGDFGPRVTIPAVSKALAENPRLNFLLFGDQHIANPFLLKLPEAQQSRILFHHTKKQIENDVPFPLAIRQSKDSSMRLAIEAVVNGQAQGCVSGGNTGALMGLAKLLIAPLSNIERLALTSLIPTMDGKSTVMLDLGANVEVTPKHLQQFAEMGNIFAQTMLGLVYPRLNLLNIGTEESKGNQVLKKAHQYLKGRYDLNYQGFIESDKLMNHQTDVIVCDGFSGNIALKALEGAAKNILALLKKPSESMWVWQIVKRCFLRVLFYRYYRKLQEINPDRHNGATLLGLSKVVVKSHGGASENAFFHAINYAVQQIEADIPEKISSGLTDLHRY</sequence>
<dbReference type="Pfam" id="PF02504">
    <property type="entry name" value="FA_synthesis"/>
    <property type="match status" value="1"/>
</dbReference>
<keyword evidence="3 10" id="KW-0444">Lipid biosynthesis</keyword>
<evidence type="ECO:0000256" key="2">
    <source>
        <dbReference type="ARBA" id="ARBA00022490"/>
    </source>
</evidence>
<dbReference type="RefSeq" id="WP_111404361.1">
    <property type="nucleotide sequence ID" value="NZ_JANFLW010000003.1"/>
</dbReference>
<dbReference type="InterPro" id="IPR003664">
    <property type="entry name" value="FA_synthesis"/>
</dbReference>
<dbReference type="PANTHER" id="PTHR30100">
    <property type="entry name" value="FATTY ACID/PHOSPHOLIPID SYNTHESIS PROTEIN PLSX"/>
    <property type="match status" value="1"/>
</dbReference>
<dbReference type="HAMAP" id="MF_00019">
    <property type="entry name" value="PlsX"/>
    <property type="match status" value="1"/>
</dbReference>
<comment type="similarity">
    <text evidence="10">Belongs to the PlsX family.</text>
</comment>
<dbReference type="AlphaFoldDB" id="A0A369YEE0"/>
<keyword evidence="11" id="KW-0012">Acyltransferase</keyword>